<dbReference type="InterPro" id="IPR050282">
    <property type="entry name" value="Cycloisomerase_2"/>
</dbReference>
<protein>
    <submittedName>
        <fullName evidence="3">Beta-propeller fold lactonase family protein</fullName>
    </submittedName>
</protein>
<dbReference type="PANTHER" id="PTHR30344">
    <property type="entry name" value="6-PHOSPHOGLUCONOLACTONASE-RELATED"/>
    <property type="match status" value="1"/>
</dbReference>
<reference evidence="3 4" key="1">
    <citation type="journal article" date="2009" name="Int. J. Syst. Evol. Microbiol.">
        <title>Transfer of Teichococcus ludipueritiae and Muricoccus roseus to the genus Roseomonas, as Roseomonas ludipueritiae comb. nov. and Roseomonas rosea comb. nov., respectively, and emended description of the genus Roseomonas.</title>
        <authorList>
            <person name="Sanchez-Porro C."/>
            <person name="Gallego V."/>
            <person name="Busse H.J."/>
            <person name="Kampfer P."/>
            <person name="Ventosa A."/>
        </authorList>
    </citation>
    <scope>NUCLEOTIDE SEQUENCE [LARGE SCALE GENOMIC DNA]</scope>
    <source>
        <strain evidence="3 4">DSM 14915</strain>
    </source>
</reference>
<organism evidence="3 4">
    <name type="scientific">Pseudoroseomonas ludipueritiae</name>
    <dbReference type="NCBI Taxonomy" id="198093"/>
    <lineage>
        <taxon>Bacteria</taxon>
        <taxon>Pseudomonadati</taxon>
        <taxon>Pseudomonadota</taxon>
        <taxon>Alphaproteobacteria</taxon>
        <taxon>Acetobacterales</taxon>
        <taxon>Acetobacteraceae</taxon>
        <taxon>Pseudoroseomonas</taxon>
    </lineage>
</organism>
<dbReference type="Proteomes" id="UP000603940">
    <property type="component" value="Unassembled WGS sequence"/>
</dbReference>
<dbReference type="EMBL" id="JACTUZ010000094">
    <property type="protein sequence ID" value="MBC9178737.1"/>
    <property type="molecule type" value="Genomic_DNA"/>
</dbReference>
<dbReference type="InterPro" id="IPR011048">
    <property type="entry name" value="Haem_d1_sf"/>
</dbReference>
<evidence type="ECO:0000256" key="1">
    <source>
        <dbReference type="ARBA" id="ARBA00005564"/>
    </source>
</evidence>
<dbReference type="Pfam" id="PF10282">
    <property type="entry name" value="Lactonase"/>
    <property type="match status" value="1"/>
</dbReference>
<keyword evidence="2" id="KW-0119">Carbohydrate metabolism</keyword>
<dbReference type="PANTHER" id="PTHR30344:SF1">
    <property type="entry name" value="6-PHOSPHOGLUCONOLACTONASE"/>
    <property type="match status" value="1"/>
</dbReference>
<dbReference type="Gene3D" id="2.130.10.10">
    <property type="entry name" value="YVTN repeat-like/Quinoprotein amine dehydrogenase"/>
    <property type="match status" value="1"/>
</dbReference>
<dbReference type="InterPro" id="IPR015943">
    <property type="entry name" value="WD40/YVTN_repeat-like_dom_sf"/>
</dbReference>
<evidence type="ECO:0000313" key="3">
    <source>
        <dbReference type="EMBL" id="MBC9178737.1"/>
    </source>
</evidence>
<comment type="caution">
    <text evidence="3">The sequence shown here is derived from an EMBL/GenBank/DDBJ whole genome shotgun (WGS) entry which is preliminary data.</text>
</comment>
<sequence length="391" mass="42685">MPEREGKAAFYAAVGAEIIAHTVDAAELTLERLSSVMVPEAVQYAYPHPRLPLLYVGFSNRPTSPRDDRHGVQVYRINRLTGALSPIGTPVFLASRPIHLTVDPTGHFLLVVYNTPSALTVHRLAKDGTIGGEVQQAVPVDAGIYAHQVRVAPSGRLVVLSARGNDAGADIAGDPGALRVFRFQDGQLSPLAMVTEGGGLEFGPRHVDFHPDRPWLYVSMERSNQLLTYHVGEEGISPRPLFVRDTALQWARSKAPTQYLGPIHLHPDGRHLYLVNRSDSTRDFGTDKVHAEGENTVACFTLDLTSGEPKLVQTIDTQSFHCRTFAIHPQGRMLVTAAVAPLAVQEGEGSRLVPAGLTVFRVEEDGTLSFARKYDMETSGRPLFWCGMASL</sequence>
<keyword evidence="2" id="KW-0313">Glucose metabolism</keyword>
<proteinExistence type="inferred from homology"/>
<gene>
    <name evidence="3" type="ORF">IBL25_17460</name>
</gene>
<keyword evidence="4" id="KW-1185">Reference proteome</keyword>
<name>A0ABR7RAX9_9PROT</name>
<dbReference type="SUPFAM" id="SSF51004">
    <property type="entry name" value="C-terminal (heme d1) domain of cytochrome cd1-nitrite reductase"/>
    <property type="match status" value="1"/>
</dbReference>
<comment type="similarity">
    <text evidence="1">Belongs to the cycloisomerase 2 family.</text>
</comment>
<evidence type="ECO:0000313" key="4">
    <source>
        <dbReference type="Proteomes" id="UP000603940"/>
    </source>
</evidence>
<accession>A0ABR7RAX9</accession>
<dbReference type="RefSeq" id="WP_187779815.1">
    <property type="nucleotide sequence ID" value="NZ_JACTUZ010000094.1"/>
</dbReference>
<evidence type="ECO:0000256" key="2">
    <source>
        <dbReference type="ARBA" id="ARBA00022526"/>
    </source>
</evidence>
<dbReference type="InterPro" id="IPR019405">
    <property type="entry name" value="Lactonase_7-beta_prop"/>
</dbReference>